<evidence type="ECO:0000313" key="2">
    <source>
        <dbReference type="Proteomes" id="UP000294299"/>
    </source>
</evidence>
<protein>
    <submittedName>
        <fullName evidence="1">Uncharacterized protein</fullName>
    </submittedName>
</protein>
<dbReference type="AlphaFoldDB" id="A0A484I6Y5"/>
<accession>A0A484I6Y5</accession>
<proteinExistence type="predicted"/>
<evidence type="ECO:0000313" key="1">
    <source>
        <dbReference type="EMBL" id="VFJ13489.1"/>
    </source>
</evidence>
<reference evidence="1 2" key="1">
    <citation type="submission" date="2019-02" db="EMBL/GenBank/DDBJ databases">
        <authorList>
            <person name="Lehtovirta-Morley E L."/>
        </authorList>
    </citation>
    <scope>NUCLEOTIDE SEQUENCE [LARGE SCALE GENOMIC DNA]</scope>
    <source>
        <strain evidence="1">NFRAN1</strain>
    </source>
</reference>
<organism evidence="1 2">
    <name type="scientific">Candidatus Nitrosocosmicus franklandianus</name>
    <dbReference type="NCBI Taxonomy" id="1798806"/>
    <lineage>
        <taxon>Archaea</taxon>
        <taxon>Nitrososphaerota</taxon>
        <taxon>Nitrososphaeria</taxon>
        <taxon>Nitrososphaerales</taxon>
        <taxon>Nitrososphaeraceae</taxon>
        <taxon>Candidatus Nitrosocosmicus</taxon>
    </lineage>
</organism>
<dbReference type="Proteomes" id="UP000294299">
    <property type="component" value="Chromosome NFRAN"/>
</dbReference>
<keyword evidence="2" id="KW-1185">Reference proteome</keyword>
<gene>
    <name evidence="1" type="ORF">NFRAN_1167</name>
</gene>
<sequence length="47" mass="5359">MALETLLVDSPRKYKYKARLMSNEDVLFLLTNISEIGHLQAIDFSSS</sequence>
<name>A0A484I6Y5_9ARCH</name>
<dbReference type="KEGG" id="nfn:NFRAN_1167"/>
<dbReference type="EMBL" id="LR216287">
    <property type="protein sequence ID" value="VFJ13489.1"/>
    <property type="molecule type" value="Genomic_DNA"/>
</dbReference>